<organism evidence="1 2">
    <name type="scientific">Tetradesmus obliquus</name>
    <name type="common">Green alga</name>
    <name type="synonym">Acutodesmus obliquus</name>
    <dbReference type="NCBI Taxonomy" id="3088"/>
    <lineage>
        <taxon>Eukaryota</taxon>
        <taxon>Viridiplantae</taxon>
        <taxon>Chlorophyta</taxon>
        <taxon>core chlorophytes</taxon>
        <taxon>Chlorophyceae</taxon>
        <taxon>CS clade</taxon>
        <taxon>Sphaeropleales</taxon>
        <taxon>Scenedesmaceae</taxon>
        <taxon>Tetradesmus</taxon>
    </lineage>
</organism>
<dbReference type="Pfam" id="PF11735">
    <property type="entry name" value="CAP59_mtransfer"/>
    <property type="match status" value="1"/>
</dbReference>
<dbReference type="EMBL" id="CP126218">
    <property type="protein sequence ID" value="WIA20223.1"/>
    <property type="molecule type" value="Genomic_DNA"/>
</dbReference>
<name>A0ABY8UKS3_TETOB</name>
<sequence>MPNMVLQLVLAAMQAAPGSLFISIYEAGSTDATTYWLDVLRLLLLPLRVPAAITTGGSIPASADSLSKFPLYYGDAAVGRLVTGRPFDVVPKFAGAHPPTVRCMAAGLPVQVYCCWSGLAKVRAEPFRRGLRFRAQQPGECSTTSDSASLLCDDLHRLGFSRALVDAGVLVTPQLEVSAQLSNTVKQANRMPYVRRSRWVEVQGAGSPWQLSGEELARKATLLTVPLVAAAAAQGSM</sequence>
<evidence type="ECO:0000313" key="1">
    <source>
        <dbReference type="EMBL" id="WIA20223.1"/>
    </source>
</evidence>
<dbReference type="PANTHER" id="PTHR34144">
    <property type="entry name" value="CHROMOSOME 8, WHOLE GENOME SHOTGUN SEQUENCE"/>
    <property type="match status" value="1"/>
</dbReference>
<dbReference type="InterPro" id="IPR021047">
    <property type="entry name" value="Mannosyltransferase_CMT1"/>
</dbReference>
<dbReference type="PANTHER" id="PTHR34144:SF7">
    <property type="entry name" value="EXPORT PROTEIN (CAP59), PUTATIVE (AFU_ORTHOLOGUE AFUA_7G05020)-RELATED"/>
    <property type="match status" value="1"/>
</dbReference>
<protein>
    <submittedName>
        <fullName evidence="1">Uncharacterized protein</fullName>
    </submittedName>
</protein>
<reference evidence="1 2" key="1">
    <citation type="submission" date="2023-05" db="EMBL/GenBank/DDBJ databases">
        <title>A 100% complete, gapless, phased diploid assembly of the Scenedesmus obliquus UTEX 3031 genome.</title>
        <authorList>
            <person name="Biondi T.C."/>
            <person name="Hanschen E.R."/>
            <person name="Kwon T."/>
            <person name="Eng W."/>
            <person name="Kruse C.P.S."/>
            <person name="Koehler S.I."/>
            <person name="Kunde Y."/>
            <person name="Gleasner C.D."/>
            <person name="You Mak K.T."/>
            <person name="Polle J."/>
            <person name="Hovde B.T."/>
            <person name="Starkenburg S.R."/>
        </authorList>
    </citation>
    <scope>NUCLEOTIDE SEQUENCE [LARGE SCALE GENOMIC DNA]</scope>
    <source>
        <strain evidence="1 2">DOE0152z</strain>
    </source>
</reference>
<accession>A0ABY8UKS3</accession>
<dbReference type="Proteomes" id="UP001244341">
    <property type="component" value="Chromosome 11b"/>
</dbReference>
<keyword evidence="2" id="KW-1185">Reference proteome</keyword>
<gene>
    <name evidence="1" type="ORF">OEZ85_006065</name>
</gene>
<evidence type="ECO:0000313" key="2">
    <source>
        <dbReference type="Proteomes" id="UP001244341"/>
    </source>
</evidence>
<proteinExistence type="predicted"/>